<evidence type="ECO:0000259" key="2">
    <source>
        <dbReference type="Pfam" id="PF02036"/>
    </source>
</evidence>
<dbReference type="EMBL" id="FTNF01000005">
    <property type="protein sequence ID" value="SIQ93786.1"/>
    <property type="molecule type" value="Genomic_DNA"/>
</dbReference>
<dbReference type="RefSeq" id="WP_076470074.1">
    <property type="nucleotide sequence ID" value="NZ_FTNF01000005.1"/>
</dbReference>
<protein>
    <submittedName>
        <fullName evidence="3">SCP-2 sterol transfer family protein</fullName>
    </submittedName>
</protein>
<name>A0A1N6WUY6_9ACTN</name>
<keyword evidence="4" id="KW-1185">Reference proteome</keyword>
<dbReference type="Gene3D" id="3.30.1050.10">
    <property type="entry name" value="SCP2 sterol-binding domain"/>
    <property type="match status" value="1"/>
</dbReference>
<sequence length="133" mass="14950">MGTTAAEQLLALTPERRPEIPETLNGTLRLDAYENGWTQHWYLTVTDQHVEVSRSADDADLVVRAHRTVFDRMAAGQLRAAAAMLRNDLTVEGDMRLFVVFRRIFPGKAGARHPREAARQVAAEPNSGRDVRR</sequence>
<dbReference type="InterPro" id="IPR036527">
    <property type="entry name" value="SCP2_sterol-bd_dom_sf"/>
</dbReference>
<organism evidence="3 4">
    <name type="scientific">Micromonospora avicenniae</name>
    <dbReference type="NCBI Taxonomy" id="1198245"/>
    <lineage>
        <taxon>Bacteria</taxon>
        <taxon>Bacillati</taxon>
        <taxon>Actinomycetota</taxon>
        <taxon>Actinomycetes</taxon>
        <taxon>Micromonosporales</taxon>
        <taxon>Micromonosporaceae</taxon>
        <taxon>Micromonospora</taxon>
    </lineage>
</organism>
<dbReference type="AlphaFoldDB" id="A0A1N6WUY6"/>
<gene>
    <name evidence="3" type="ORF">SAMN05444858_105115</name>
</gene>
<evidence type="ECO:0000256" key="1">
    <source>
        <dbReference type="SAM" id="MobiDB-lite"/>
    </source>
</evidence>
<accession>A0A1N6WUY6</accession>
<evidence type="ECO:0000313" key="4">
    <source>
        <dbReference type="Proteomes" id="UP000186004"/>
    </source>
</evidence>
<dbReference type="Proteomes" id="UP000186004">
    <property type="component" value="Unassembled WGS sequence"/>
</dbReference>
<dbReference type="Pfam" id="PF02036">
    <property type="entry name" value="SCP2"/>
    <property type="match status" value="1"/>
</dbReference>
<proteinExistence type="predicted"/>
<evidence type="ECO:0000313" key="3">
    <source>
        <dbReference type="EMBL" id="SIQ93786.1"/>
    </source>
</evidence>
<reference evidence="3 4" key="1">
    <citation type="submission" date="2017-01" db="EMBL/GenBank/DDBJ databases">
        <authorList>
            <person name="Mah S.A."/>
            <person name="Swanson W.J."/>
            <person name="Moy G.W."/>
            <person name="Vacquier V.D."/>
        </authorList>
    </citation>
    <scope>NUCLEOTIDE SEQUENCE [LARGE SCALE GENOMIC DNA]</scope>
    <source>
        <strain evidence="3 4">DSM 45758</strain>
    </source>
</reference>
<feature type="domain" description="SCP2" evidence="2">
    <location>
        <begin position="7"/>
        <end position="105"/>
    </location>
</feature>
<dbReference type="OrthoDB" id="3382099at2"/>
<dbReference type="STRING" id="1198245.SAMN05444858_105115"/>
<dbReference type="InterPro" id="IPR003033">
    <property type="entry name" value="SCP2_sterol-bd_dom"/>
</dbReference>
<feature type="region of interest" description="Disordered" evidence="1">
    <location>
        <begin position="112"/>
        <end position="133"/>
    </location>
</feature>
<dbReference type="SUPFAM" id="SSF55718">
    <property type="entry name" value="SCP-like"/>
    <property type="match status" value="1"/>
</dbReference>